<name>A0A1K1LBX9_9BACT</name>
<dbReference type="InterPro" id="IPR050834">
    <property type="entry name" value="Glycosyltransf_2"/>
</dbReference>
<dbReference type="Pfam" id="PF00535">
    <property type="entry name" value="Glycos_transf_2"/>
    <property type="match status" value="1"/>
</dbReference>
<dbReference type="SUPFAM" id="SSF53448">
    <property type="entry name" value="Nucleotide-diphospho-sugar transferases"/>
    <property type="match status" value="1"/>
</dbReference>
<evidence type="ECO:0000313" key="3">
    <source>
        <dbReference type="Proteomes" id="UP000186323"/>
    </source>
</evidence>
<organism evidence="2 3">
    <name type="scientific">Desulfovibrio piger</name>
    <dbReference type="NCBI Taxonomy" id="901"/>
    <lineage>
        <taxon>Bacteria</taxon>
        <taxon>Pseudomonadati</taxon>
        <taxon>Thermodesulfobacteriota</taxon>
        <taxon>Desulfovibrionia</taxon>
        <taxon>Desulfovibrionales</taxon>
        <taxon>Desulfovibrionaceae</taxon>
        <taxon>Desulfovibrio</taxon>
    </lineage>
</organism>
<dbReference type="Proteomes" id="UP000186323">
    <property type="component" value="Chromosome I"/>
</dbReference>
<dbReference type="InterPro" id="IPR001173">
    <property type="entry name" value="Glyco_trans_2-like"/>
</dbReference>
<gene>
    <name evidence="2" type="ORF">DESPIGER_0321</name>
</gene>
<dbReference type="PANTHER" id="PTHR43685">
    <property type="entry name" value="GLYCOSYLTRANSFERASE"/>
    <property type="match status" value="1"/>
</dbReference>
<proteinExistence type="predicted"/>
<dbReference type="Gene3D" id="3.90.550.10">
    <property type="entry name" value="Spore Coat Polysaccharide Biosynthesis Protein SpsA, Chain A"/>
    <property type="match status" value="1"/>
</dbReference>
<dbReference type="AlphaFoldDB" id="A0A1K1LBX9"/>
<keyword evidence="3" id="KW-1185">Reference proteome</keyword>
<keyword evidence="2" id="KW-0808">Transferase</keyword>
<dbReference type="OrthoDB" id="9786172at2"/>
<feature type="domain" description="Glycosyltransferase 2-like" evidence="1">
    <location>
        <begin position="7"/>
        <end position="119"/>
    </location>
</feature>
<dbReference type="EMBL" id="LT630450">
    <property type="protein sequence ID" value="SFV72213.1"/>
    <property type="molecule type" value="Genomic_DNA"/>
</dbReference>
<accession>A0A1K1LBX9</accession>
<evidence type="ECO:0000259" key="1">
    <source>
        <dbReference type="Pfam" id="PF00535"/>
    </source>
</evidence>
<dbReference type="KEGG" id="dpg:DESPIGER_0321"/>
<sequence>MSSPAVSIIVASYNYEQWLPQALQSALDQYVADFELLVVDDGSADGSPAVAREFAARDARVRVLTHADGGNHGLPATLALGLAAARGQWTAFLEADDVWLPDTLSLRLAAAAGTDAGVIFNDVELWPMPGAATGWFTGYVPRVMAGHARRGGTGQRDFSLCGPMLVENVIPTFSCAMVRTELLRACDWQSPVPRWTDWWLWCQLACRTRFFFVPHRLVRWRLHAGSQHHGVGGGYLHDYARMGRGLARLLGPELTAGGRRRWLWYLRLPAPLRLAVRLGRMVMYQGPRRSLRQVAERLGRRAR</sequence>
<dbReference type="RefSeq" id="WP_072332208.1">
    <property type="nucleotide sequence ID" value="NZ_JAXXLW010000125.1"/>
</dbReference>
<dbReference type="InterPro" id="IPR029044">
    <property type="entry name" value="Nucleotide-diphossugar_trans"/>
</dbReference>
<reference evidence="3" key="1">
    <citation type="submission" date="2016-10" db="EMBL/GenBank/DDBJ databases">
        <authorList>
            <person name="Wegmann U."/>
        </authorList>
    </citation>
    <scope>NUCLEOTIDE SEQUENCE [LARGE SCALE GENOMIC DNA]</scope>
</reference>
<evidence type="ECO:0000313" key="2">
    <source>
        <dbReference type="EMBL" id="SFV72213.1"/>
    </source>
</evidence>
<protein>
    <submittedName>
        <fullName evidence="2">Glycosyl transferase, group 2 family protein</fullName>
    </submittedName>
</protein>
<dbReference type="PANTHER" id="PTHR43685:SF2">
    <property type="entry name" value="GLYCOSYLTRANSFERASE 2-LIKE DOMAIN-CONTAINING PROTEIN"/>
    <property type="match status" value="1"/>
</dbReference>
<dbReference type="GO" id="GO:0016740">
    <property type="term" value="F:transferase activity"/>
    <property type="evidence" value="ECO:0007669"/>
    <property type="project" value="UniProtKB-KW"/>
</dbReference>